<evidence type="ECO:0000313" key="6">
    <source>
        <dbReference type="Proteomes" id="UP001652626"/>
    </source>
</evidence>
<dbReference type="InterPro" id="IPR036400">
    <property type="entry name" value="Cyt_B5-like_heme/steroid_sf"/>
</dbReference>
<gene>
    <name evidence="7" type="primary">LOC113401199</name>
</gene>
<dbReference type="PRINTS" id="PR00363">
    <property type="entry name" value="CYTOCHROMEB5"/>
</dbReference>
<dbReference type="GO" id="GO:0020037">
    <property type="term" value="F:heme binding"/>
    <property type="evidence" value="ECO:0007669"/>
    <property type="project" value="UniProtKB-UniRule"/>
</dbReference>
<dbReference type="GO" id="GO:0046872">
    <property type="term" value="F:metal ion binding"/>
    <property type="evidence" value="ECO:0007669"/>
    <property type="project" value="UniProtKB-UniRule"/>
</dbReference>
<dbReference type="OrthoDB" id="260519at2759"/>
<keyword evidence="3 4" id="KW-0408">Iron</keyword>
<dbReference type="InterPro" id="IPR005804">
    <property type="entry name" value="FA_desaturase_dom"/>
</dbReference>
<feature type="domain" description="Cytochrome b5 heme-binding" evidence="5">
    <location>
        <begin position="38"/>
        <end position="103"/>
    </location>
</feature>
<dbReference type="SUPFAM" id="SSF55856">
    <property type="entry name" value="Cytochrome b5-like heme/steroid binding domain"/>
    <property type="match status" value="1"/>
</dbReference>
<name>A0A8B8II85_VANTA</name>
<dbReference type="Proteomes" id="UP001652626">
    <property type="component" value="Chromosome 7"/>
</dbReference>
<dbReference type="RefSeq" id="XP_026496803.2">
    <property type="nucleotide sequence ID" value="XM_026641018.2"/>
</dbReference>
<evidence type="ECO:0000313" key="7">
    <source>
        <dbReference type="RefSeq" id="XP_026496803.2"/>
    </source>
</evidence>
<feature type="transmembrane region" description="Helical" evidence="4">
    <location>
        <begin position="301"/>
        <end position="328"/>
    </location>
</feature>
<dbReference type="PROSITE" id="PS50255">
    <property type="entry name" value="CYTOCHROME_B5_2"/>
    <property type="match status" value="1"/>
</dbReference>
<keyword evidence="6" id="KW-1185">Reference proteome</keyword>
<protein>
    <submittedName>
        <fullName evidence="7">Cytochrome b5-related protein-like</fullName>
    </submittedName>
</protein>
<proteinExistence type="inferred from homology"/>
<dbReference type="GeneID" id="113401199"/>
<keyword evidence="2 4" id="KW-0479">Metal-binding</keyword>
<dbReference type="SMART" id="SM01117">
    <property type="entry name" value="Cyt-b5"/>
    <property type="match status" value="1"/>
</dbReference>
<dbReference type="AlphaFoldDB" id="A0A8B8II85"/>
<keyword evidence="4" id="KW-0812">Transmembrane</keyword>
<feature type="transmembrane region" description="Helical" evidence="4">
    <location>
        <begin position="256"/>
        <end position="281"/>
    </location>
</feature>
<dbReference type="PANTHER" id="PTHR16740:SF1">
    <property type="entry name" value="CYTOCHROME B5-RELATED PROTEIN-RELATED"/>
    <property type="match status" value="1"/>
</dbReference>
<evidence type="ECO:0000256" key="2">
    <source>
        <dbReference type="ARBA" id="ARBA00022723"/>
    </source>
</evidence>
<comment type="similarity">
    <text evidence="4">Belongs to the cytochrome b5 family.</text>
</comment>
<dbReference type="PANTHER" id="PTHR16740">
    <property type="entry name" value="CYTOCHROME B5-RELATED PROTEIN-RELATED"/>
    <property type="match status" value="1"/>
</dbReference>
<evidence type="ECO:0000256" key="3">
    <source>
        <dbReference type="ARBA" id="ARBA00023004"/>
    </source>
</evidence>
<keyword evidence="1 4" id="KW-0349">Heme</keyword>
<comment type="caution">
    <text evidence="4">Lacks conserved residue(s) required for the propagation of feature annotation.</text>
</comment>
<dbReference type="InterPro" id="IPR053100">
    <property type="entry name" value="Cytochrome_b5-related"/>
</dbReference>
<dbReference type="Pfam" id="PF00487">
    <property type="entry name" value="FA_desaturase"/>
    <property type="match status" value="1"/>
</dbReference>
<keyword evidence="4" id="KW-0472">Membrane</keyword>
<reference evidence="7" key="1">
    <citation type="submission" date="2025-08" db="UniProtKB">
        <authorList>
            <consortium name="RefSeq"/>
        </authorList>
    </citation>
    <scope>IDENTIFICATION</scope>
    <source>
        <tissue evidence="7">Whole body</tissue>
    </source>
</reference>
<dbReference type="Gene3D" id="3.10.120.10">
    <property type="entry name" value="Cytochrome b5-like heme/steroid binding domain"/>
    <property type="match status" value="1"/>
</dbReference>
<dbReference type="InterPro" id="IPR018506">
    <property type="entry name" value="Cyt_B5_heme-BS"/>
</dbReference>
<evidence type="ECO:0000256" key="1">
    <source>
        <dbReference type="ARBA" id="ARBA00022617"/>
    </source>
</evidence>
<dbReference type="InterPro" id="IPR001199">
    <property type="entry name" value="Cyt_B5-like_heme/steroid-bd"/>
</dbReference>
<dbReference type="PROSITE" id="PS00191">
    <property type="entry name" value="CYTOCHROME_B5_1"/>
    <property type="match status" value="1"/>
</dbReference>
<organism evidence="6 7">
    <name type="scientific">Vanessa tameamea</name>
    <name type="common">Kamehameha butterfly</name>
    <dbReference type="NCBI Taxonomy" id="334116"/>
    <lineage>
        <taxon>Eukaryota</taxon>
        <taxon>Metazoa</taxon>
        <taxon>Ecdysozoa</taxon>
        <taxon>Arthropoda</taxon>
        <taxon>Hexapoda</taxon>
        <taxon>Insecta</taxon>
        <taxon>Pterygota</taxon>
        <taxon>Neoptera</taxon>
        <taxon>Endopterygota</taxon>
        <taxon>Lepidoptera</taxon>
        <taxon>Glossata</taxon>
        <taxon>Ditrysia</taxon>
        <taxon>Papilionoidea</taxon>
        <taxon>Nymphalidae</taxon>
        <taxon>Nymphalinae</taxon>
        <taxon>Vanessa</taxon>
    </lineage>
</organism>
<evidence type="ECO:0000256" key="4">
    <source>
        <dbReference type="RuleBase" id="RU362121"/>
    </source>
</evidence>
<dbReference type="GO" id="GO:0006629">
    <property type="term" value="P:lipid metabolic process"/>
    <property type="evidence" value="ECO:0007669"/>
    <property type="project" value="InterPro"/>
</dbReference>
<dbReference type="Pfam" id="PF00173">
    <property type="entry name" value="Cyt-b5"/>
    <property type="match status" value="1"/>
</dbReference>
<accession>A0A8B8II85</accession>
<feature type="transmembrane region" description="Helical" evidence="4">
    <location>
        <begin position="169"/>
        <end position="191"/>
    </location>
</feature>
<sequence>MVPDPDKRQVSFPKLKYPLFRDVLPKSPQQWITAKQIQDGAEGLWRIHDDIYDLTDFINSHPGGSQWLEFTKGTDITEAFETHHINSGVAEALLPKYFIKKASKPRNSPFTFKEDGFYKTLKMKVANELKTLPKGIRKKSDNVTDLLLICFLISSPLSCLLWTKSLIYGAAFTLIVGVLLSALTISAHNYFHRADSWRMYLYNISGLSYAEWRVSHAISHHLHTNTANDIELSMLEPFLQYLPRPDKPIIAQMGAFFYPVIFLFTSLGCMVKEISCGVLSIEGKKLSWENVIPFVIPVWMWWISGLYLPWTIIVWLATIMTSSLIFMISGLTAGHHAHTNFFEGDVPREEFIDWGIHQLDTVVERVDFAGDHFKVLTRFGDHGLHHLFPTLDHAELKYLYPTVLKHCEKFETQLRMTTFYNALISHSKQLIRKRPINFREKKQKI</sequence>
<dbReference type="OMA" id="HNYFHRA"/>
<evidence type="ECO:0000259" key="5">
    <source>
        <dbReference type="PROSITE" id="PS50255"/>
    </source>
</evidence>
<keyword evidence="4" id="KW-1133">Transmembrane helix</keyword>